<dbReference type="EMBL" id="RRCN01000002">
    <property type="protein sequence ID" value="RRJ54950.1"/>
    <property type="molecule type" value="Genomic_DNA"/>
</dbReference>
<reference evidence="1 2" key="1">
    <citation type="submission" date="2018-11" db="EMBL/GenBank/DDBJ databases">
        <title>Genome sequencing of Paenibacillus sp. KCOM 3021 (= ChDC PVNT-B20).</title>
        <authorList>
            <person name="Kook J.-K."/>
            <person name="Park S.-N."/>
            <person name="Lim Y.K."/>
        </authorList>
    </citation>
    <scope>NUCLEOTIDE SEQUENCE [LARGE SCALE GENOMIC DNA]</scope>
    <source>
        <strain evidence="1 2">KCOM 3021</strain>
    </source>
</reference>
<protein>
    <submittedName>
        <fullName evidence="1">Uncharacterized protein</fullName>
    </submittedName>
</protein>
<sequence length="109" mass="12664">MRTIAEIESKQKDQYVVLNNKEENGITWAALPKEAKSILEWTEHVYTGQRQILVIERREPFTRFGLNIPVTDYLFEEILAYIAASNYYSYDINGDAVKVVLKKKTEMAC</sequence>
<organism evidence="1 2">
    <name type="scientific">Paenibacillus oralis</name>
    <dbReference type="NCBI Taxonomy" id="2490856"/>
    <lineage>
        <taxon>Bacteria</taxon>
        <taxon>Bacillati</taxon>
        <taxon>Bacillota</taxon>
        <taxon>Bacilli</taxon>
        <taxon>Bacillales</taxon>
        <taxon>Paenibacillaceae</taxon>
        <taxon>Paenibacillus</taxon>
    </lineage>
</organism>
<proteinExistence type="predicted"/>
<dbReference type="AlphaFoldDB" id="A0A3P3TAI1"/>
<name>A0A3P3TAI1_9BACL</name>
<comment type="caution">
    <text evidence="1">The sequence shown here is derived from an EMBL/GenBank/DDBJ whole genome shotgun (WGS) entry which is preliminary data.</text>
</comment>
<evidence type="ECO:0000313" key="2">
    <source>
        <dbReference type="Proteomes" id="UP000267017"/>
    </source>
</evidence>
<keyword evidence="2" id="KW-1185">Reference proteome</keyword>
<evidence type="ECO:0000313" key="1">
    <source>
        <dbReference type="EMBL" id="RRJ54950.1"/>
    </source>
</evidence>
<accession>A0A3P3TAI1</accession>
<dbReference type="OrthoDB" id="2666654at2"/>
<dbReference type="RefSeq" id="WP_128636043.1">
    <property type="nucleotide sequence ID" value="NZ_RRCN01000002.1"/>
</dbReference>
<dbReference type="Proteomes" id="UP000267017">
    <property type="component" value="Unassembled WGS sequence"/>
</dbReference>
<gene>
    <name evidence="1" type="ORF">EHV15_35865</name>
</gene>